<name>A0AAD6H189_9EURO</name>
<organism evidence="1 2">
    <name type="scientific">Penicillium hordei</name>
    <dbReference type="NCBI Taxonomy" id="40994"/>
    <lineage>
        <taxon>Eukaryota</taxon>
        <taxon>Fungi</taxon>
        <taxon>Dikarya</taxon>
        <taxon>Ascomycota</taxon>
        <taxon>Pezizomycotina</taxon>
        <taxon>Eurotiomycetes</taxon>
        <taxon>Eurotiomycetidae</taxon>
        <taxon>Eurotiales</taxon>
        <taxon>Aspergillaceae</taxon>
        <taxon>Penicillium</taxon>
    </lineage>
</organism>
<keyword evidence="2" id="KW-1185">Reference proteome</keyword>
<dbReference type="Proteomes" id="UP001213799">
    <property type="component" value="Unassembled WGS sequence"/>
</dbReference>
<evidence type="ECO:0000313" key="1">
    <source>
        <dbReference type="EMBL" id="KAJ5598804.1"/>
    </source>
</evidence>
<reference evidence="1" key="2">
    <citation type="submission" date="2023-01" db="EMBL/GenBank/DDBJ databases">
        <authorList>
            <person name="Petersen C."/>
        </authorList>
    </citation>
    <scope>NUCLEOTIDE SEQUENCE</scope>
    <source>
        <strain evidence="1">IBT 12815</strain>
    </source>
</reference>
<comment type="caution">
    <text evidence="1">The sequence shown here is derived from an EMBL/GenBank/DDBJ whole genome shotgun (WGS) entry which is preliminary data.</text>
</comment>
<dbReference type="GeneID" id="81590184"/>
<evidence type="ECO:0000313" key="2">
    <source>
        <dbReference type="Proteomes" id="UP001213799"/>
    </source>
</evidence>
<protein>
    <submittedName>
        <fullName evidence="1">Uncharacterized protein</fullName>
    </submittedName>
</protein>
<reference evidence="1" key="1">
    <citation type="journal article" date="2023" name="IMA Fungus">
        <title>Comparative genomic study of the Penicillium genus elucidates a diverse pangenome and 15 lateral gene transfer events.</title>
        <authorList>
            <person name="Petersen C."/>
            <person name="Sorensen T."/>
            <person name="Nielsen M.R."/>
            <person name="Sondergaard T.E."/>
            <person name="Sorensen J.L."/>
            <person name="Fitzpatrick D.A."/>
            <person name="Frisvad J.C."/>
            <person name="Nielsen K.L."/>
        </authorList>
    </citation>
    <scope>NUCLEOTIDE SEQUENCE</scope>
    <source>
        <strain evidence="1">IBT 12815</strain>
    </source>
</reference>
<dbReference type="RefSeq" id="XP_056752018.1">
    <property type="nucleotide sequence ID" value="XM_056899942.1"/>
</dbReference>
<accession>A0AAD6H189</accession>
<dbReference type="EMBL" id="JAQJAE010000004">
    <property type="protein sequence ID" value="KAJ5598804.1"/>
    <property type="molecule type" value="Genomic_DNA"/>
</dbReference>
<gene>
    <name evidence="1" type="ORF">N7537_008888</name>
</gene>
<sequence length="99" mass="11339">MYKAAPYQQLFRVAPRAQGQIAENGRRIGERNNQLYFKPNNSANKMSMAMYHNRKAFVILPVLAKVGNHSYHASTFENDDQISFSIVLILALVRLYYSA</sequence>
<dbReference type="AlphaFoldDB" id="A0AAD6H189"/>
<proteinExistence type="predicted"/>